<dbReference type="EMBL" id="WJXA01000009">
    <property type="protein sequence ID" value="KAF7131854.1"/>
    <property type="molecule type" value="Genomic_DNA"/>
</dbReference>
<dbReference type="InterPro" id="IPR003959">
    <property type="entry name" value="ATPase_AAA_core"/>
</dbReference>
<dbReference type="GO" id="GO:0005524">
    <property type="term" value="F:ATP binding"/>
    <property type="evidence" value="ECO:0007669"/>
    <property type="project" value="InterPro"/>
</dbReference>
<dbReference type="OrthoDB" id="429235at2759"/>
<name>A0A834GCS3_RHOSS</name>
<dbReference type="AlphaFoldDB" id="A0A834GCS3"/>
<dbReference type="PANTHER" id="PTHR23077">
    <property type="entry name" value="AAA-FAMILY ATPASE"/>
    <property type="match status" value="1"/>
</dbReference>
<evidence type="ECO:0000313" key="3">
    <source>
        <dbReference type="Proteomes" id="UP000626092"/>
    </source>
</evidence>
<feature type="domain" description="ATPase AAA-type core" evidence="1">
    <location>
        <begin position="27"/>
        <end position="105"/>
    </location>
</feature>
<reference evidence="2" key="1">
    <citation type="submission" date="2019-11" db="EMBL/GenBank/DDBJ databases">
        <authorList>
            <person name="Liu Y."/>
            <person name="Hou J."/>
            <person name="Li T.-Q."/>
            <person name="Guan C.-H."/>
            <person name="Wu X."/>
            <person name="Wu H.-Z."/>
            <person name="Ling F."/>
            <person name="Zhang R."/>
            <person name="Shi X.-G."/>
            <person name="Ren J.-P."/>
            <person name="Chen E.-F."/>
            <person name="Sun J.-M."/>
        </authorList>
    </citation>
    <scope>NUCLEOTIDE SEQUENCE</scope>
    <source>
        <strain evidence="2">Adult_tree_wgs_1</strain>
        <tissue evidence="2">Leaves</tissue>
    </source>
</reference>
<dbReference type="GO" id="GO:0016887">
    <property type="term" value="F:ATP hydrolysis activity"/>
    <property type="evidence" value="ECO:0007669"/>
    <property type="project" value="InterPro"/>
</dbReference>
<evidence type="ECO:0000259" key="1">
    <source>
        <dbReference type="Pfam" id="PF00004"/>
    </source>
</evidence>
<sequence>MEASSSNSTTTGDGGEFRAEEAWPRGLLLYGPPGTGKTSLVRAVVRECGAHLIVISPHSVHRAHAGESERILRDAFAEASSHAKLGKPSVIFIDEIDALCPRRDSRHVTTD</sequence>
<dbReference type="Gene3D" id="3.40.50.300">
    <property type="entry name" value="P-loop containing nucleotide triphosphate hydrolases"/>
    <property type="match status" value="1"/>
</dbReference>
<comment type="caution">
    <text evidence="2">The sequence shown here is derived from an EMBL/GenBank/DDBJ whole genome shotgun (WGS) entry which is preliminary data.</text>
</comment>
<dbReference type="Proteomes" id="UP000626092">
    <property type="component" value="Unassembled WGS sequence"/>
</dbReference>
<accession>A0A834GCS3</accession>
<evidence type="ECO:0000313" key="2">
    <source>
        <dbReference type="EMBL" id="KAF7131854.1"/>
    </source>
</evidence>
<dbReference type="InterPro" id="IPR027417">
    <property type="entry name" value="P-loop_NTPase"/>
</dbReference>
<dbReference type="PANTHER" id="PTHR23077:SF117">
    <property type="entry name" value="AAA+ ATPASE DOMAIN-CONTAINING PROTEIN"/>
    <property type="match status" value="1"/>
</dbReference>
<dbReference type="SUPFAM" id="SSF52540">
    <property type="entry name" value="P-loop containing nucleoside triphosphate hydrolases"/>
    <property type="match status" value="1"/>
</dbReference>
<proteinExistence type="predicted"/>
<gene>
    <name evidence="2" type="ORF">RHSIM_Rhsim09G0126600</name>
</gene>
<organism evidence="2 3">
    <name type="scientific">Rhododendron simsii</name>
    <name type="common">Sims's rhododendron</name>
    <dbReference type="NCBI Taxonomy" id="118357"/>
    <lineage>
        <taxon>Eukaryota</taxon>
        <taxon>Viridiplantae</taxon>
        <taxon>Streptophyta</taxon>
        <taxon>Embryophyta</taxon>
        <taxon>Tracheophyta</taxon>
        <taxon>Spermatophyta</taxon>
        <taxon>Magnoliopsida</taxon>
        <taxon>eudicotyledons</taxon>
        <taxon>Gunneridae</taxon>
        <taxon>Pentapetalae</taxon>
        <taxon>asterids</taxon>
        <taxon>Ericales</taxon>
        <taxon>Ericaceae</taxon>
        <taxon>Ericoideae</taxon>
        <taxon>Rhodoreae</taxon>
        <taxon>Rhododendron</taxon>
    </lineage>
</organism>
<dbReference type="Pfam" id="PF00004">
    <property type="entry name" value="AAA"/>
    <property type="match status" value="1"/>
</dbReference>
<dbReference type="InterPro" id="IPR050168">
    <property type="entry name" value="AAA_ATPase_domain"/>
</dbReference>
<keyword evidence="3" id="KW-1185">Reference proteome</keyword>
<protein>
    <recommendedName>
        <fullName evidence="1">ATPase AAA-type core domain-containing protein</fullName>
    </recommendedName>
</protein>